<reference evidence="3" key="1">
    <citation type="submission" date="2023-02" db="EMBL/GenBank/DDBJ databases">
        <title>Genome of toxic invasive species Heracleum sosnowskyi carries increased number of genes despite the absence of recent whole-genome duplications.</title>
        <authorList>
            <person name="Schelkunov M."/>
            <person name="Shtratnikova V."/>
            <person name="Makarenko M."/>
            <person name="Klepikova A."/>
            <person name="Omelchenko D."/>
            <person name="Novikova G."/>
            <person name="Obukhova E."/>
            <person name="Bogdanov V."/>
            <person name="Penin A."/>
            <person name="Logacheva M."/>
        </authorList>
    </citation>
    <scope>NUCLEOTIDE SEQUENCE</scope>
    <source>
        <strain evidence="3">Hsosn_3</strain>
        <tissue evidence="3">Leaf</tissue>
    </source>
</reference>
<feature type="compositionally biased region" description="Polar residues" evidence="1">
    <location>
        <begin position="63"/>
        <end position="79"/>
    </location>
</feature>
<dbReference type="InterPro" id="IPR004332">
    <property type="entry name" value="Transposase_MuDR"/>
</dbReference>
<reference evidence="3" key="2">
    <citation type="submission" date="2023-05" db="EMBL/GenBank/DDBJ databases">
        <authorList>
            <person name="Schelkunov M.I."/>
        </authorList>
    </citation>
    <scope>NUCLEOTIDE SEQUENCE</scope>
    <source>
        <strain evidence="3">Hsosn_3</strain>
        <tissue evidence="3">Leaf</tissue>
    </source>
</reference>
<dbReference type="PANTHER" id="PTHR31973:SF187">
    <property type="entry name" value="MUTATOR TRANSPOSASE MUDRA PROTEIN"/>
    <property type="match status" value="1"/>
</dbReference>
<feature type="region of interest" description="Disordered" evidence="1">
    <location>
        <begin position="56"/>
        <end position="83"/>
    </location>
</feature>
<name>A0AAD8I420_9APIA</name>
<proteinExistence type="predicted"/>
<dbReference type="PANTHER" id="PTHR31973">
    <property type="entry name" value="POLYPROTEIN, PUTATIVE-RELATED"/>
    <property type="match status" value="1"/>
</dbReference>
<dbReference type="EMBL" id="JAUIZM010000007">
    <property type="protein sequence ID" value="KAK1377185.1"/>
    <property type="molecule type" value="Genomic_DNA"/>
</dbReference>
<feature type="compositionally biased region" description="Basic residues" evidence="1">
    <location>
        <begin position="412"/>
        <end position="421"/>
    </location>
</feature>
<comment type="caution">
    <text evidence="3">The sequence shown here is derived from an EMBL/GenBank/DDBJ whole genome shotgun (WGS) entry which is preliminary data.</text>
</comment>
<protein>
    <recommendedName>
        <fullName evidence="2">Transposase MuDR plant domain-containing protein</fullName>
    </recommendedName>
</protein>
<keyword evidence="4" id="KW-1185">Reference proteome</keyword>
<accession>A0AAD8I420</accession>
<gene>
    <name evidence="3" type="ORF">POM88_033378</name>
</gene>
<organism evidence="3 4">
    <name type="scientific">Heracleum sosnowskyi</name>
    <dbReference type="NCBI Taxonomy" id="360622"/>
    <lineage>
        <taxon>Eukaryota</taxon>
        <taxon>Viridiplantae</taxon>
        <taxon>Streptophyta</taxon>
        <taxon>Embryophyta</taxon>
        <taxon>Tracheophyta</taxon>
        <taxon>Spermatophyta</taxon>
        <taxon>Magnoliopsida</taxon>
        <taxon>eudicotyledons</taxon>
        <taxon>Gunneridae</taxon>
        <taxon>Pentapetalae</taxon>
        <taxon>asterids</taxon>
        <taxon>campanulids</taxon>
        <taxon>Apiales</taxon>
        <taxon>Apiaceae</taxon>
        <taxon>Apioideae</taxon>
        <taxon>apioid superclade</taxon>
        <taxon>Tordylieae</taxon>
        <taxon>Tordyliinae</taxon>
        <taxon>Heracleum</taxon>
    </lineage>
</organism>
<feature type="domain" description="Transposase MuDR plant" evidence="2">
    <location>
        <begin position="193"/>
        <end position="255"/>
    </location>
</feature>
<evidence type="ECO:0000256" key="1">
    <source>
        <dbReference type="SAM" id="MobiDB-lite"/>
    </source>
</evidence>
<sequence>MDDQVPELVYLAKRLVGGSVIRLHLYTEKLEDWGDPEPEDEVNAWKETERRVLGHNVEFGQDWGNNESEMGENEYQSESGGDEDYDLGMVVIQDDDPEHDIWDGSDSDLSYCRRIREEVMREQEALDIEMSREIREALQKFKDRESDDDDTDDGLYSSEDDDTDDGIAYAEPKAKKKKVRVNEVFKMCTAAKDIKWVPGLIFGDKNQVKAAVRSYSIDTGRPLRYNVNDLQRIQIVCAKGCPFKMWLSYLKEKDCWQVRTLNAEHNCIYHYTNKLVTVKFLSELYGSRIRRNHSWKLKEMQEEIKKELKLEVGEAKCCRVRKRALSQVQEEMVKHYAGVRRFGGEILRSNPKNTVKITTTRLNEEDTPHFQRGEPFWEDVVGDTILPPPFVKQLRGRPKRQRRREGWERARGQRGHKKGKCPNKPDDYDENTTRQRAPKRKQMTEQEVEIREEIERAETEKETGEAQLMEDAEMEMNAAPTTPRRSQRIEVESQSPTTPRRSQRFQFMPTPNVQQSHAQNGTPPASRPPSHVTCRRGRPKIPVKRGRPVNAFKAPRNQSN</sequence>
<evidence type="ECO:0000259" key="2">
    <source>
        <dbReference type="Pfam" id="PF03108"/>
    </source>
</evidence>
<feature type="compositionally biased region" description="Basic and acidic residues" evidence="1">
    <location>
        <begin position="442"/>
        <end position="464"/>
    </location>
</feature>
<feature type="region of interest" description="Disordered" evidence="1">
    <location>
        <begin position="388"/>
        <end position="560"/>
    </location>
</feature>
<feature type="region of interest" description="Disordered" evidence="1">
    <location>
        <begin position="139"/>
        <end position="167"/>
    </location>
</feature>
<feature type="compositionally biased region" description="Acidic residues" evidence="1">
    <location>
        <begin position="146"/>
        <end position="165"/>
    </location>
</feature>
<feature type="compositionally biased region" description="Basic residues" evidence="1">
    <location>
        <begin position="394"/>
        <end position="403"/>
    </location>
</feature>
<dbReference type="Pfam" id="PF03108">
    <property type="entry name" value="DBD_Tnp_Mut"/>
    <property type="match status" value="1"/>
</dbReference>
<feature type="compositionally biased region" description="Basic residues" evidence="1">
    <location>
        <begin position="533"/>
        <end position="547"/>
    </location>
</feature>
<evidence type="ECO:0000313" key="3">
    <source>
        <dbReference type="EMBL" id="KAK1377185.1"/>
    </source>
</evidence>
<dbReference type="AlphaFoldDB" id="A0AAD8I420"/>
<dbReference type="Proteomes" id="UP001237642">
    <property type="component" value="Unassembled WGS sequence"/>
</dbReference>
<evidence type="ECO:0000313" key="4">
    <source>
        <dbReference type="Proteomes" id="UP001237642"/>
    </source>
</evidence>
<feature type="compositionally biased region" description="Polar residues" evidence="1">
    <location>
        <begin position="509"/>
        <end position="523"/>
    </location>
</feature>